<keyword evidence="5" id="KW-0611">Plant defense</keyword>
<dbReference type="GO" id="GO:0000166">
    <property type="term" value="F:nucleotide binding"/>
    <property type="evidence" value="ECO:0007669"/>
    <property type="project" value="UniProtKB-KW"/>
</dbReference>
<dbReference type="Proteomes" id="UP001085076">
    <property type="component" value="Miscellaneous, Linkage group lg01"/>
</dbReference>
<reference evidence="7" key="2">
    <citation type="journal article" date="2022" name="Hortic Res">
        <title>The genome of Dioscorea zingiberensis sheds light on the biosynthesis, origin and evolution of the medicinally important diosgenin saponins.</title>
        <authorList>
            <person name="Li Y."/>
            <person name="Tan C."/>
            <person name="Li Z."/>
            <person name="Guo J."/>
            <person name="Li S."/>
            <person name="Chen X."/>
            <person name="Wang C."/>
            <person name="Dai X."/>
            <person name="Yang H."/>
            <person name="Song W."/>
            <person name="Hou L."/>
            <person name="Xu J."/>
            <person name="Tong Z."/>
            <person name="Xu A."/>
            <person name="Yuan X."/>
            <person name="Wang W."/>
            <person name="Yang Q."/>
            <person name="Chen L."/>
            <person name="Sun Z."/>
            <person name="Wang K."/>
            <person name="Pan B."/>
            <person name="Chen J."/>
            <person name="Bao Y."/>
            <person name="Liu F."/>
            <person name="Qi X."/>
            <person name="Gang D.R."/>
            <person name="Wen J."/>
            <person name="Li J."/>
        </authorList>
    </citation>
    <scope>NUCLEOTIDE SEQUENCE</scope>
    <source>
        <strain evidence="7">Dzin_1.0</strain>
    </source>
</reference>
<dbReference type="OrthoDB" id="646832at2759"/>
<evidence type="ECO:0000256" key="5">
    <source>
        <dbReference type="ARBA" id="ARBA00022821"/>
    </source>
</evidence>
<evidence type="ECO:0000256" key="1">
    <source>
        <dbReference type="ARBA" id="ARBA00008894"/>
    </source>
</evidence>
<dbReference type="EMBL" id="JAGGNH010000001">
    <property type="protein sequence ID" value="KAJ0986951.1"/>
    <property type="molecule type" value="Genomic_DNA"/>
</dbReference>
<dbReference type="Gene3D" id="1.20.5.4130">
    <property type="match status" value="1"/>
</dbReference>
<evidence type="ECO:0000256" key="3">
    <source>
        <dbReference type="ARBA" id="ARBA00022737"/>
    </source>
</evidence>
<evidence type="ECO:0000259" key="6">
    <source>
        <dbReference type="Pfam" id="PF18052"/>
    </source>
</evidence>
<accession>A0A9D5D8C7</accession>
<proteinExistence type="inferred from homology"/>
<name>A0A9D5D8C7_9LILI</name>
<evidence type="ECO:0000256" key="2">
    <source>
        <dbReference type="ARBA" id="ARBA00022614"/>
    </source>
</evidence>
<keyword evidence="8" id="KW-1185">Reference proteome</keyword>
<dbReference type="AlphaFoldDB" id="A0A9D5D8C7"/>
<keyword evidence="2" id="KW-0433">Leucine-rich repeat</keyword>
<sequence>MEQVLLAGVVTKIGEALAEEAMKSASSKQVEVQLLSQIHSSMERIKSEFEVMQAFLTRIEKQRDEVTEAWLKRVRDVASQVEKTVDEFAKIVRGPSKKLSKALLETFKYNSWDPLISHVKDRRSVANNFCNNLWTTNVSSVNQIAAQLKQIEVDLDHILKMKIRWEITTMRS</sequence>
<organism evidence="7 8">
    <name type="scientific">Dioscorea zingiberensis</name>
    <dbReference type="NCBI Taxonomy" id="325984"/>
    <lineage>
        <taxon>Eukaryota</taxon>
        <taxon>Viridiplantae</taxon>
        <taxon>Streptophyta</taxon>
        <taxon>Embryophyta</taxon>
        <taxon>Tracheophyta</taxon>
        <taxon>Spermatophyta</taxon>
        <taxon>Magnoliopsida</taxon>
        <taxon>Liliopsida</taxon>
        <taxon>Dioscoreales</taxon>
        <taxon>Dioscoreaceae</taxon>
        <taxon>Dioscorea</taxon>
    </lineage>
</organism>
<dbReference type="Pfam" id="PF18052">
    <property type="entry name" value="Rx_N"/>
    <property type="match status" value="1"/>
</dbReference>
<protein>
    <recommendedName>
        <fullName evidence="6">Disease resistance N-terminal domain-containing protein</fullName>
    </recommendedName>
</protein>
<gene>
    <name evidence="7" type="ORF">J5N97_005307</name>
</gene>
<evidence type="ECO:0000313" key="8">
    <source>
        <dbReference type="Proteomes" id="UP001085076"/>
    </source>
</evidence>
<keyword evidence="4" id="KW-0547">Nucleotide-binding</keyword>
<keyword evidence="3" id="KW-0677">Repeat</keyword>
<comment type="caution">
    <text evidence="7">The sequence shown here is derived from an EMBL/GenBank/DDBJ whole genome shotgun (WGS) entry which is preliminary data.</text>
</comment>
<comment type="similarity">
    <text evidence="1">Belongs to the disease resistance NB-LRR family.</text>
</comment>
<evidence type="ECO:0000256" key="4">
    <source>
        <dbReference type="ARBA" id="ARBA00022741"/>
    </source>
</evidence>
<dbReference type="InterPro" id="IPR041118">
    <property type="entry name" value="Rx_N"/>
</dbReference>
<reference evidence="7" key="1">
    <citation type="submission" date="2021-03" db="EMBL/GenBank/DDBJ databases">
        <authorList>
            <person name="Li Z."/>
            <person name="Yang C."/>
        </authorList>
    </citation>
    <scope>NUCLEOTIDE SEQUENCE</scope>
    <source>
        <strain evidence="7">Dzin_1.0</strain>
        <tissue evidence="7">Leaf</tissue>
    </source>
</reference>
<feature type="domain" description="Disease resistance N-terminal" evidence="6">
    <location>
        <begin position="9"/>
        <end position="91"/>
    </location>
</feature>
<evidence type="ECO:0000313" key="7">
    <source>
        <dbReference type="EMBL" id="KAJ0986951.1"/>
    </source>
</evidence>
<dbReference type="GO" id="GO:0006952">
    <property type="term" value="P:defense response"/>
    <property type="evidence" value="ECO:0007669"/>
    <property type="project" value="UniProtKB-KW"/>
</dbReference>